<proteinExistence type="inferred from homology"/>
<sequence length="325" mass="36069">MLAGVMTAPHPTDTYQGQIIHHGCPVLMLVYNGWDDVIAGLTAMQSNVQNLWLIDNGSTIDRIDEVRQSFPDVRIISTGANLGWAGGYNHAISIADAEGLDTVYLLNSDAIPRAGAVDQAIKTLLSGPDIAAVGSMMLHHNGTRAFFDGDWHWDNKQATPSLREDVREVRTIHGGGFALNLSAYRDIGPFHEDYFLYHEETDWCLRARAAGWQLLVDCKSRVDHEGEGSSTGFNRLYYIARNRFLAKRRGIALRDRKESAMSIIEYEYLGSIGQSHSERIAITNGLIDGLRGRFGQRKTIYPAMVTAPLAALLPSVFRLKRKLGL</sequence>
<comment type="similarity">
    <text evidence="1">Belongs to the glycosyltransferase 2 family.</text>
</comment>
<evidence type="ECO:0000313" key="6">
    <source>
        <dbReference type="Proteomes" id="UP000276254"/>
    </source>
</evidence>
<accession>A0A494TF54</accession>
<keyword evidence="6" id="KW-1185">Reference proteome</keyword>
<keyword evidence="3 5" id="KW-0808">Transferase</keyword>
<dbReference type="InterPro" id="IPR029044">
    <property type="entry name" value="Nucleotide-diphossugar_trans"/>
</dbReference>
<evidence type="ECO:0000313" key="5">
    <source>
        <dbReference type="EMBL" id="AYJ85633.1"/>
    </source>
</evidence>
<feature type="domain" description="Glycosyltransferase 2-like" evidence="4">
    <location>
        <begin position="26"/>
        <end position="187"/>
    </location>
</feature>
<dbReference type="AlphaFoldDB" id="A0A494TF54"/>
<name>A0A494TF54_SPHPE</name>
<protein>
    <submittedName>
        <fullName evidence="5">Glycosyltransferase family 2 protein</fullName>
    </submittedName>
</protein>
<dbReference type="Proteomes" id="UP000276254">
    <property type="component" value="Chromosome"/>
</dbReference>
<evidence type="ECO:0000259" key="4">
    <source>
        <dbReference type="Pfam" id="PF00535"/>
    </source>
</evidence>
<dbReference type="Pfam" id="PF00535">
    <property type="entry name" value="Glycos_transf_2"/>
    <property type="match status" value="1"/>
</dbReference>
<dbReference type="OrthoDB" id="9771846at2"/>
<keyword evidence="2" id="KW-0328">Glycosyltransferase</keyword>
<evidence type="ECO:0000256" key="3">
    <source>
        <dbReference type="ARBA" id="ARBA00022679"/>
    </source>
</evidence>
<dbReference type="SUPFAM" id="SSF53448">
    <property type="entry name" value="Nucleotide-diphospho-sugar transferases"/>
    <property type="match status" value="1"/>
</dbReference>
<dbReference type="PANTHER" id="PTHR43179:SF12">
    <property type="entry name" value="GALACTOFURANOSYLTRANSFERASE GLFT2"/>
    <property type="match status" value="1"/>
</dbReference>
<organism evidence="5 6">
    <name type="scientific">Sphingomonas paeninsulae</name>
    <dbReference type="NCBI Taxonomy" id="2319844"/>
    <lineage>
        <taxon>Bacteria</taxon>
        <taxon>Pseudomonadati</taxon>
        <taxon>Pseudomonadota</taxon>
        <taxon>Alphaproteobacteria</taxon>
        <taxon>Sphingomonadales</taxon>
        <taxon>Sphingomonadaceae</taxon>
        <taxon>Sphingomonas</taxon>
    </lineage>
</organism>
<dbReference type="PANTHER" id="PTHR43179">
    <property type="entry name" value="RHAMNOSYLTRANSFERASE WBBL"/>
    <property type="match status" value="1"/>
</dbReference>
<evidence type="ECO:0000256" key="2">
    <source>
        <dbReference type="ARBA" id="ARBA00022676"/>
    </source>
</evidence>
<dbReference type="InterPro" id="IPR001173">
    <property type="entry name" value="Glyco_trans_2-like"/>
</dbReference>
<dbReference type="KEGG" id="spha:D3Y57_06165"/>
<dbReference type="Gene3D" id="3.90.550.10">
    <property type="entry name" value="Spore Coat Polysaccharide Biosynthesis Protein SpsA, Chain A"/>
    <property type="match status" value="1"/>
</dbReference>
<dbReference type="GO" id="GO:0016757">
    <property type="term" value="F:glycosyltransferase activity"/>
    <property type="evidence" value="ECO:0007669"/>
    <property type="project" value="UniProtKB-KW"/>
</dbReference>
<dbReference type="EMBL" id="CP032829">
    <property type="protein sequence ID" value="AYJ85633.1"/>
    <property type="molecule type" value="Genomic_DNA"/>
</dbReference>
<reference evidence="5 6" key="1">
    <citation type="submission" date="2018-09" db="EMBL/GenBank/DDBJ databases">
        <title>Sphingomonas peninsula sp. nov., isolated from fildes peninsula, Antarctic soil.</title>
        <authorList>
            <person name="Yingchao G."/>
        </authorList>
    </citation>
    <scope>NUCLEOTIDE SEQUENCE [LARGE SCALE GENOMIC DNA]</scope>
    <source>
        <strain evidence="5 6">YZ-8</strain>
    </source>
</reference>
<gene>
    <name evidence="5" type="ORF">D3Y57_06165</name>
</gene>
<evidence type="ECO:0000256" key="1">
    <source>
        <dbReference type="ARBA" id="ARBA00006739"/>
    </source>
</evidence>